<gene>
    <name evidence="9" type="ORF">BV898_14747</name>
</gene>
<evidence type="ECO:0000256" key="1">
    <source>
        <dbReference type="ARBA" id="ARBA00005190"/>
    </source>
</evidence>
<dbReference type="Pfam" id="PF00370">
    <property type="entry name" value="FGGY_N"/>
    <property type="match status" value="1"/>
</dbReference>
<dbReference type="PANTHER" id="PTHR43095">
    <property type="entry name" value="SUGAR KINASE"/>
    <property type="match status" value="1"/>
</dbReference>
<name>A0A9X6N9C9_HYPEX</name>
<evidence type="ECO:0000313" key="9">
    <source>
        <dbReference type="EMBL" id="OWA50222.1"/>
    </source>
</evidence>
<comment type="similarity">
    <text evidence="2 6">Belongs to the FGGY kinase family.</text>
</comment>
<dbReference type="PROSITE" id="PS00445">
    <property type="entry name" value="FGGY_KINASES_2"/>
    <property type="match status" value="1"/>
</dbReference>
<dbReference type="CDD" id="cd07770">
    <property type="entry name" value="ASKHA_NBD_FGGY_GntK"/>
    <property type="match status" value="1"/>
</dbReference>
<feature type="domain" description="Carbohydrate kinase FGGY N-terminal" evidence="7">
    <location>
        <begin position="3"/>
        <end position="212"/>
    </location>
</feature>
<dbReference type="InterPro" id="IPR018484">
    <property type="entry name" value="FGGY_N"/>
</dbReference>
<accession>A0A9X6N9C9</accession>
<evidence type="ECO:0000259" key="7">
    <source>
        <dbReference type="Pfam" id="PF00370"/>
    </source>
</evidence>
<dbReference type="PIRSF" id="PIRSF000538">
    <property type="entry name" value="GlpK"/>
    <property type="match status" value="1"/>
</dbReference>
<comment type="pathway">
    <text evidence="1">Polyol metabolism; glycerol degradation via glycerol kinase pathway; sn-glycerol 3-phosphate from glycerol: step 1/1.</text>
</comment>
<evidence type="ECO:0000256" key="4">
    <source>
        <dbReference type="ARBA" id="ARBA00022679"/>
    </source>
</evidence>
<dbReference type="GO" id="GO:0005975">
    <property type="term" value="P:carbohydrate metabolic process"/>
    <property type="evidence" value="ECO:0007669"/>
    <property type="project" value="InterPro"/>
</dbReference>
<keyword evidence="4 6" id="KW-0808">Transferase</keyword>
<dbReference type="PROSITE" id="PS00933">
    <property type="entry name" value="FGGY_KINASES_1"/>
    <property type="match status" value="1"/>
</dbReference>
<proteinExistence type="inferred from homology"/>
<dbReference type="Pfam" id="PF02782">
    <property type="entry name" value="FGGY_C"/>
    <property type="match status" value="1"/>
</dbReference>
<dbReference type="Gene3D" id="3.30.420.40">
    <property type="match status" value="2"/>
</dbReference>
<evidence type="ECO:0000256" key="6">
    <source>
        <dbReference type="RuleBase" id="RU003733"/>
    </source>
</evidence>
<dbReference type="PANTHER" id="PTHR43095:SF2">
    <property type="entry name" value="GLUCONOKINASE"/>
    <property type="match status" value="1"/>
</dbReference>
<evidence type="ECO:0000259" key="8">
    <source>
        <dbReference type="Pfam" id="PF02782"/>
    </source>
</evidence>
<sequence length="557" mass="59848">MDYFVGVDIGTTATKAVAFSPAGKVLAKHSISYPIHHPEEQLSEQNPNVILKAVVRSLSSLASQLPGGNPVLVSFSSAMHSLILVDKKDEPLTECIIWADNRASDIARALRNTERGGAFYQKTGVPLHAMSPLCKLIWFRNEKPELLKRAKKCIGIKEFVFQRFFGNYVVDTGLAAATGLLSCRSLQWDPEILDSAGIREDQLSRVVDTTHVDKWTPEQRERLERWNTTREVQETAVSDTASPISLEAFAQTAFVIGSSDGALANLGSGATIAGSMAVTIGTSGAVRLASRQPLTDPEMRTFCYHLTGQQFIIGGASNNGAVVIQWLKEKLLQDTTSSYEAFLHTASTVSAGSDGLLFLPYILGERAPLWNSKARGVFFGLDAGHTSAHLVRAAMEAVIYNMYAIGRILMEKQAVSVIYASGGFTESDFWLQLLTDVFALPVFVPENENSSALGAVMVGLQALGEELGTGQGALGMGLETGQGALGVGLGTGQGALRAGLGAGQGALRAGLGAGLATPVTFDLTKGKTFHPNAENHAIYVERFHKWQRIYELVKGEF</sequence>
<dbReference type="EMBL" id="MTYJ01000185">
    <property type="protein sequence ID" value="OWA50222.1"/>
    <property type="molecule type" value="Genomic_DNA"/>
</dbReference>
<dbReference type="InterPro" id="IPR018483">
    <property type="entry name" value="Carb_kinase_FGGY_CS"/>
</dbReference>
<dbReference type="GO" id="GO:0004370">
    <property type="term" value="F:glycerol kinase activity"/>
    <property type="evidence" value="ECO:0007669"/>
    <property type="project" value="UniProtKB-EC"/>
</dbReference>
<evidence type="ECO:0000256" key="3">
    <source>
        <dbReference type="ARBA" id="ARBA00012099"/>
    </source>
</evidence>
<evidence type="ECO:0000256" key="2">
    <source>
        <dbReference type="ARBA" id="ARBA00009156"/>
    </source>
</evidence>
<organism evidence="9 10">
    <name type="scientific">Hypsibius exemplaris</name>
    <name type="common">Freshwater tardigrade</name>
    <dbReference type="NCBI Taxonomy" id="2072580"/>
    <lineage>
        <taxon>Eukaryota</taxon>
        <taxon>Metazoa</taxon>
        <taxon>Ecdysozoa</taxon>
        <taxon>Tardigrada</taxon>
        <taxon>Eutardigrada</taxon>
        <taxon>Parachela</taxon>
        <taxon>Hypsibioidea</taxon>
        <taxon>Hypsibiidae</taxon>
        <taxon>Hypsibius</taxon>
    </lineage>
</organism>
<dbReference type="OrthoDB" id="5422795at2759"/>
<evidence type="ECO:0000313" key="10">
    <source>
        <dbReference type="Proteomes" id="UP000192578"/>
    </source>
</evidence>
<dbReference type="InterPro" id="IPR000577">
    <property type="entry name" value="Carb_kinase_FGGY"/>
</dbReference>
<dbReference type="InterPro" id="IPR050406">
    <property type="entry name" value="FGGY_Carb_Kinase"/>
</dbReference>
<keyword evidence="5 6" id="KW-0418">Kinase</keyword>
<dbReference type="SUPFAM" id="SSF53067">
    <property type="entry name" value="Actin-like ATPase domain"/>
    <property type="match status" value="2"/>
</dbReference>
<protein>
    <recommendedName>
        <fullName evidence="3">glycerol kinase</fullName>
        <ecNumber evidence="3">2.7.1.30</ecNumber>
    </recommendedName>
</protein>
<evidence type="ECO:0000256" key="5">
    <source>
        <dbReference type="ARBA" id="ARBA00022777"/>
    </source>
</evidence>
<reference evidence="10" key="1">
    <citation type="submission" date="2017-01" db="EMBL/GenBank/DDBJ databases">
        <title>Comparative genomics of anhydrobiosis in the tardigrade Hypsibius dujardini.</title>
        <authorList>
            <person name="Yoshida Y."/>
            <person name="Koutsovoulos G."/>
            <person name="Laetsch D."/>
            <person name="Stevens L."/>
            <person name="Kumar S."/>
            <person name="Horikawa D."/>
            <person name="Ishino K."/>
            <person name="Komine S."/>
            <person name="Tomita M."/>
            <person name="Blaxter M."/>
            <person name="Arakawa K."/>
        </authorList>
    </citation>
    <scope>NUCLEOTIDE SEQUENCE [LARGE SCALE GENOMIC DNA]</scope>
    <source>
        <strain evidence="10">Z151</strain>
    </source>
</reference>
<dbReference type="Proteomes" id="UP000192578">
    <property type="component" value="Unassembled WGS sequence"/>
</dbReference>
<dbReference type="InterPro" id="IPR043129">
    <property type="entry name" value="ATPase_NBD"/>
</dbReference>
<dbReference type="EC" id="2.7.1.30" evidence="3"/>
<comment type="caution">
    <text evidence="9">The sequence shown here is derived from an EMBL/GenBank/DDBJ whole genome shotgun (WGS) entry which is preliminary data.</text>
</comment>
<keyword evidence="10" id="KW-1185">Reference proteome</keyword>
<feature type="domain" description="Carbohydrate kinase FGGY C-terminal" evidence="8">
    <location>
        <begin position="276"/>
        <end position="462"/>
    </location>
</feature>
<dbReference type="InterPro" id="IPR018485">
    <property type="entry name" value="FGGY_C"/>
</dbReference>
<dbReference type="AlphaFoldDB" id="A0A9X6N9C9"/>